<keyword evidence="3" id="KW-0540">Nuclease</keyword>
<accession>A0A9Q3IVS0</accession>
<organism evidence="16 17">
    <name type="scientific">Austropuccinia psidii MF-1</name>
    <dbReference type="NCBI Taxonomy" id="1389203"/>
    <lineage>
        <taxon>Eukaryota</taxon>
        <taxon>Fungi</taxon>
        <taxon>Dikarya</taxon>
        <taxon>Basidiomycota</taxon>
        <taxon>Pucciniomycotina</taxon>
        <taxon>Pucciniomycetes</taxon>
        <taxon>Pucciniales</taxon>
        <taxon>Sphaerophragmiaceae</taxon>
        <taxon>Austropuccinia</taxon>
    </lineage>
</organism>
<dbReference type="GO" id="GO:0032196">
    <property type="term" value="P:transposition"/>
    <property type="evidence" value="ECO:0007669"/>
    <property type="project" value="UniProtKB-KW"/>
</dbReference>
<evidence type="ECO:0000256" key="12">
    <source>
        <dbReference type="ARBA" id="ARBA00023172"/>
    </source>
</evidence>
<dbReference type="GO" id="GO:0015074">
    <property type="term" value="P:DNA integration"/>
    <property type="evidence" value="ECO:0007669"/>
    <property type="project" value="UniProtKB-KW"/>
</dbReference>
<name>A0A9Q3IVS0_9BASI</name>
<feature type="domain" description="Integrase catalytic" evidence="15">
    <location>
        <begin position="1"/>
        <end position="114"/>
    </location>
</feature>
<evidence type="ECO:0000256" key="5">
    <source>
        <dbReference type="ARBA" id="ARBA00022759"/>
    </source>
</evidence>
<evidence type="ECO:0000313" key="16">
    <source>
        <dbReference type="EMBL" id="MBW0551130.1"/>
    </source>
</evidence>
<keyword evidence="17" id="KW-1185">Reference proteome</keyword>
<dbReference type="PANTHER" id="PTHR42648:SF11">
    <property type="entry name" value="TRANSPOSON TY4-P GAG-POL POLYPROTEIN"/>
    <property type="match status" value="1"/>
</dbReference>
<dbReference type="InterPro" id="IPR036397">
    <property type="entry name" value="RNaseH_sf"/>
</dbReference>
<evidence type="ECO:0000256" key="6">
    <source>
        <dbReference type="ARBA" id="ARBA00022801"/>
    </source>
</evidence>
<protein>
    <recommendedName>
        <fullName evidence="15">Integrase catalytic domain-containing protein</fullName>
    </recommendedName>
</protein>
<dbReference type="EMBL" id="AVOT02056902">
    <property type="protein sequence ID" value="MBW0551130.1"/>
    <property type="molecule type" value="Genomic_DNA"/>
</dbReference>
<gene>
    <name evidence="16" type="ORF">O181_090845</name>
</gene>
<keyword evidence="9" id="KW-0229">DNA integration</keyword>
<dbReference type="GO" id="GO:0005634">
    <property type="term" value="C:nucleus"/>
    <property type="evidence" value="ECO:0007669"/>
    <property type="project" value="UniProtKB-ARBA"/>
</dbReference>
<evidence type="ECO:0000256" key="13">
    <source>
        <dbReference type="ARBA" id="ARBA00048173"/>
    </source>
</evidence>
<comment type="catalytic activity">
    <reaction evidence="13">
        <text>DNA(n) + a 2'-deoxyribonucleoside 5'-triphosphate = DNA(n+1) + diphosphate</text>
        <dbReference type="Rhea" id="RHEA:22508"/>
        <dbReference type="Rhea" id="RHEA-COMP:17339"/>
        <dbReference type="Rhea" id="RHEA-COMP:17340"/>
        <dbReference type="ChEBI" id="CHEBI:33019"/>
        <dbReference type="ChEBI" id="CHEBI:61560"/>
        <dbReference type="ChEBI" id="CHEBI:173112"/>
        <dbReference type="EC" id="2.7.7.49"/>
    </reaction>
</comment>
<dbReference type="OrthoDB" id="3243429at2759"/>
<evidence type="ECO:0000256" key="14">
    <source>
        <dbReference type="ARBA" id="ARBA00049244"/>
    </source>
</evidence>
<sequence>MEILNERKIKKIITDRGGEFLNQRFKELSSKKGFQHNVAPPYTPEHNVIAEKANRMILDKERYLFLGSNLPHQYWPKPLTLQLTYLISFQLPQETISHHTTCGLKNRQKFKALGCFEAR</sequence>
<evidence type="ECO:0000256" key="3">
    <source>
        <dbReference type="ARBA" id="ARBA00022722"/>
    </source>
</evidence>
<keyword evidence="4" id="KW-0479">Metal-binding</keyword>
<keyword evidence="10" id="KW-0695">RNA-directed DNA polymerase</keyword>
<dbReference type="GO" id="GO:0003964">
    <property type="term" value="F:RNA-directed DNA polymerase activity"/>
    <property type="evidence" value="ECO:0007669"/>
    <property type="project" value="UniProtKB-KW"/>
</dbReference>
<evidence type="ECO:0000313" key="17">
    <source>
        <dbReference type="Proteomes" id="UP000765509"/>
    </source>
</evidence>
<dbReference type="GO" id="GO:0003723">
    <property type="term" value="F:RNA binding"/>
    <property type="evidence" value="ECO:0007669"/>
    <property type="project" value="UniProtKB-KW"/>
</dbReference>
<keyword evidence="6" id="KW-0378">Hydrolase</keyword>
<evidence type="ECO:0000256" key="2">
    <source>
        <dbReference type="ARBA" id="ARBA00022695"/>
    </source>
</evidence>
<evidence type="ECO:0000256" key="4">
    <source>
        <dbReference type="ARBA" id="ARBA00022723"/>
    </source>
</evidence>
<dbReference type="GO" id="GO:0003887">
    <property type="term" value="F:DNA-directed DNA polymerase activity"/>
    <property type="evidence" value="ECO:0007669"/>
    <property type="project" value="UniProtKB-KW"/>
</dbReference>
<dbReference type="InterPro" id="IPR012337">
    <property type="entry name" value="RNaseH-like_sf"/>
</dbReference>
<dbReference type="InterPro" id="IPR001584">
    <property type="entry name" value="Integrase_cat-core"/>
</dbReference>
<comment type="caution">
    <text evidence="16">The sequence shown here is derived from an EMBL/GenBank/DDBJ whole genome shotgun (WGS) entry which is preliminary data.</text>
</comment>
<comment type="catalytic activity">
    <reaction evidence="14">
        <text>DNA(n) + a 2'-deoxyribonucleoside 5'-triphosphate = DNA(n+1) + diphosphate</text>
        <dbReference type="Rhea" id="RHEA:22508"/>
        <dbReference type="Rhea" id="RHEA-COMP:17339"/>
        <dbReference type="Rhea" id="RHEA-COMP:17340"/>
        <dbReference type="ChEBI" id="CHEBI:33019"/>
        <dbReference type="ChEBI" id="CHEBI:61560"/>
        <dbReference type="ChEBI" id="CHEBI:173112"/>
        <dbReference type="EC" id="2.7.7.7"/>
    </reaction>
</comment>
<dbReference type="AlphaFoldDB" id="A0A9Q3IVS0"/>
<dbReference type="GO" id="GO:0004519">
    <property type="term" value="F:endonuclease activity"/>
    <property type="evidence" value="ECO:0007669"/>
    <property type="project" value="UniProtKB-KW"/>
</dbReference>
<keyword evidence="1" id="KW-0815">Transposition</keyword>
<evidence type="ECO:0000256" key="9">
    <source>
        <dbReference type="ARBA" id="ARBA00022908"/>
    </source>
</evidence>
<dbReference type="SUPFAM" id="SSF53098">
    <property type="entry name" value="Ribonuclease H-like"/>
    <property type="match status" value="1"/>
</dbReference>
<keyword evidence="11" id="KW-0239">DNA-directed DNA polymerase</keyword>
<proteinExistence type="predicted"/>
<keyword evidence="8" id="KW-0694">RNA-binding</keyword>
<evidence type="ECO:0000256" key="10">
    <source>
        <dbReference type="ARBA" id="ARBA00022918"/>
    </source>
</evidence>
<keyword evidence="5" id="KW-0255">Endonuclease</keyword>
<dbReference type="GO" id="GO:0046872">
    <property type="term" value="F:metal ion binding"/>
    <property type="evidence" value="ECO:0007669"/>
    <property type="project" value="UniProtKB-KW"/>
</dbReference>
<dbReference type="PANTHER" id="PTHR42648">
    <property type="entry name" value="TRANSPOSASE, PUTATIVE-RELATED"/>
    <property type="match status" value="1"/>
</dbReference>
<keyword evidence="12" id="KW-0233">DNA recombination</keyword>
<reference evidence="16" key="1">
    <citation type="submission" date="2021-03" db="EMBL/GenBank/DDBJ databases">
        <title>Draft genome sequence of rust myrtle Austropuccinia psidii MF-1, a brazilian biotype.</title>
        <authorList>
            <person name="Quecine M.C."/>
            <person name="Pachon D.M.R."/>
            <person name="Bonatelli M.L."/>
            <person name="Correr F.H."/>
            <person name="Franceschini L.M."/>
            <person name="Leite T.F."/>
            <person name="Margarido G.R.A."/>
            <person name="Almeida C.A."/>
            <person name="Ferrarezi J.A."/>
            <person name="Labate C.A."/>
        </authorList>
    </citation>
    <scope>NUCLEOTIDE SEQUENCE</scope>
    <source>
        <strain evidence="16">MF-1</strain>
    </source>
</reference>
<dbReference type="Gene3D" id="3.30.420.10">
    <property type="entry name" value="Ribonuclease H-like superfamily/Ribonuclease H"/>
    <property type="match status" value="1"/>
</dbReference>
<dbReference type="Proteomes" id="UP000765509">
    <property type="component" value="Unassembled WGS sequence"/>
</dbReference>
<dbReference type="PROSITE" id="PS50994">
    <property type="entry name" value="INTEGRASE"/>
    <property type="match status" value="1"/>
</dbReference>
<evidence type="ECO:0000256" key="11">
    <source>
        <dbReference type="ARBA" id="ARBA00022932"/>
    </source>
</evidence>
<evidence type="ECO:0000259" key="15">
    <source>
        <dbReference type="PROSITE" id="PS50994"/>
    </source>
</evidence>
<evidence type="ECO:0000256" key="8">
    <source>
        <dbReference type="ARBA" id="ARBA00022884"/>
    </source>
</evidence>
<dbReference type="GO" id="GO:0016787">
    <property type="term" value="F:hydrolase activity"/>
    <property type="evidence" value="ECO:0007669"/>
    <property type="project" value="UniProtKB-KW"/>
</dbReference>
<dbReference type="InterPro" id="IPR039537">
    <property type="entry name" value="Retrotran_Ty1/copia-like"/>
</dbReference>
<keyword evidence="2" id="KW-0548">Nucleotidyltransferase</keyword>
<dbReference type="GO" id="GO:0006310">
    <property type="term" value="P:DNA recombination"/>
    <property type="evidence" value="ECO:0007669"/>
    <property type="project" value="UniProtKB-KW"/>
</dbReference>
<keyword evidence="11" id="KW-0808">Transferase</keyword>
<evidence type="ECO:0000256" key="7">
    <source>
        <dbReference type="ARBA" id="ARBA00022842"/>
    </source>
</evidence>
<keyword evidence="7" id="KW-0460">Magnesium</keyword>
<evidence type="ECO:0000256" key="1">
    <source>
        <dbReference type="ARBA" id="ARBA00022578"/>
    </source>
</evidence>